<evidence type="ECO:0000256" key="2">
    <source>
        <dbReference type="RuleBase" id="RU367048"/>
    </source>
</evidence>
<dbReference type="Pfam" id="PF19037">
    <property type="entry name" value="Fuz_longin_2"/>
    <property type="match status" value="1"/>
</dbReference>
<dbReference type="EMBL" id="SUNJ01002301">
    <property type="protein sequence ID" value="TPP66090.1"/>
    <property type="molecule type" value="Genomic_DNA"/>
</dbReference>
<evidence type="ECO:0000259" key="4">
    <source>
        <dbReference type="Pfam" id="PF19036"/>
    </source>
</evidence>
<name>A0A504ZA48_FASGI</name>
<dbReference type="STRING" id="46835.A0A504ZA48"/>
<evidence type="ECO:0000259" key="5">
    <source>
        <dbReference type="Pfam" id="PF19037"/>
    </source>
</evidence>
<dbReference type="Pfam" id="PF19038">
    <property type="entry name" value="Fuz_longin_3"/>
    <property type="match status" value="1"/>
</dbReference>
<feature type="domain" description="FUZ/MON1/HPS1 third Longin" evidence="6">
    <location>
        <begin position="393"/>
        <end position="507"/>
    </location>
</feature>
<dbReference type="GO" id="GO:0006623">
    <property type="term" value="P:protein targeting to vacuole"/>
    <property type="evidence" value="ECO:0007669"/>
    <property type="project" value="UniProtKB-UniRule"/>
</dbReference>
<evidence type="ECO:0000313" key="7">
    <source>
        <dbReference type="EMBL" id="TPP66090.1"/>
    </source>
</evidence>
<keyword evidence="8" id="KW-1185">Reference proteome</keyword>
<comment type="caution">
    <text evidence="7">The sequence shown here is derived from an EMBL/GenBank/DDBJ whole genome shotgun (WGS) entry which is preliminary data.</text>
</comment>
<dbReference type="PANTHER" id="PTHR13027:SF7">
    <property type="entry name" value="VACUOLAR FUSION PROTEIN MON1 HOMOLOG"/>
    <property type="match status" value="1"/>
</dbReference>
<organism evidence="7 8">
    <name type="scientific">Fasciola gigantica</name>
    <name type="common">Giant liver fluke</name>
    <dbReference type="NCBI Taxonomy" id="46835"/>
    <lineage>
        <taxon>Eukaryota</taxon>
        <taxon>Metazoa</taxon>
        <taxon>Spiralia</taxon>
        <taxon>Lophotrochozoa</taxon>
        <taxon>Platyhelminthes</taxon>
        <taxon>Trematoda</taxon>
        <taxon>Digenea</taxon>
        <taxon>Plagiorchiida</taxon>
        <taxon>Echinostomata</taxon>
        <taxon>Echinostomatoidea</taxon>
        <taxon>Fasciolidae</taxon>
        <taxon>Fasciola</taxon>
    </lineage>
</organism>
<dbReference type="GO" id="GO:0035658">
    <property type="term" value="C:Mon1-Ccz1 complex"/>
    <property type="evidence" value="ECO:0007669"/>
    <property type="project" value="TreeGrafter"/>
</dbReference>
<dbReference type="OrthoDB" id="272411at2759"/>
<sequence length="519" mass="58560">MSGLDVPVSSFQTSESDTEDEPIETSALLYDSATSTFVDDNLGVQATGAVKNILDQTREGKAIAATECIPETDIISDIEIKRLAETELKDFGCLTTIPEWRQKDTHVFVLSDAGKPIYSRYGEESRLSSIIGVMQALVSFVATSGDELQSISAGERHFVFLRKPHLIFVAVGRFRDSNEHLNMLLNYVYSQILSLLTLQRIELRFERQQNLDLRRFLAGDTRLISSIIDFVEDSFGAFLQAVNCVPMATGVRDSISQLIIQSVKNRDVVFAVLLHRNQIVSLVRMKGQMLHPMDLHLIVNLVSSTQALKDAQTHWIPICLPKFDANGFLYANIAYLDNHTSLALLSVDNTQFYALQEAKDAIFECLRCTNDGEYLSMIATAQPPTVRETGVPELRHLAYRYSPVGQFFATQWSAPYVEMTQQSTSVSVGSRDAQTLRANILATYRRMHARLHNQYQPARLVYQSTGDEAFFAWRTDTFELYATFEPLTTKTALQEIRRTLLKWITSRKANLFMLSSPTF</sequence>
<comment type="function">
    <text evidence="2">Plays an important role in membrane trafficking through the secretory apparatus.</text>
</comment>
<dbReference type="Proteomes" id="UP000316759">
    <property type="component" value="Unassembled WGS sequence"/>
</dbReference>
<reference evidence="7 8" key="1">
    <citation type="submission" date="2019-04" db="EMBL/GenBank/DDBJ databases">
        <title>Annotation for the trematode Fasciola gigantica.</title>
        <authorList>
            <person name="Choi Y.-J."/>
        </authorList>
    </citation>
    <scope>NUCLEOTIDE SEQUENCE [LARGE SCALE GENOMIC DNA]</scope>
    <source>
        <strain evidence="7">Uganda_cow_1</strain>
    </source>
</reference>
<dbReference type="InterPro" id="IPR043970">
    <property type="entry name" value="FUZ/MON1/HPS1_longin_3"/>
</dbReference>
<dbReference type="PANTHER" id="PTHR13027">
    <property type="entry name" value="SAND PROTEIN-RELATED"/>
    <property type="match status" value="1"/>
</dbReference>
<dbReference type="InterPro" id="IPR004353">
    <property type="entry name" value="Mon1"/>
</dbReference>
<comment type="similarity">
    <text evidence="1 2">Belongs to the MON1/SAND family.</text>
</comment>
<feature type="domain" description="FUZ/MON1/HPS1 second Longin" evidence="5">
    <location>
        <begin position="267"/>
        <end position="363"/>
    </location>
</feature>
<gene>
    <name evidence="7" type="ORF">FGIG_00492</name>
</gene>
<dbReference type="Pfam" id="PF19036">
    <property type="entry name" value="Fuz_longin_1"/>
    <property type="match status" value="1"/>
</dbReference>
<dbReference type="InterPro" id="IPR043972">
    <property type="entry name" value="FUZ/MON1/HPS1_longin_1"/>
</dbReference>
<dbReference type="InterPro" id="IPR043971">
    <property type="entry name" value="FUZ/MON1/HPS1_longin_2"/>
</dbReference>
<evidence type="ECO:0000313" key="8">
    <source>
        <dbReference type="Proteomes" id="UP000316759"/>
    </source>
</evidence>
<accession>A0A504ZA48</accession>
<dbReference type="GO" id="GO:0032510">
    <property type="term" value="P:endosome to lysosome transport via multivesicular body sorting pathway"/>
    <property type="evidence" value="ECO:0007669"/>
    <property type="project" value="TreeGrafter"/>
</dbReference>
<dbReference type="PRINTS" id="PR01546">
    <property type="entry name" value="YEAST73DUF"/>
</dbReference>
<dbReference type="AlphaFoldDB" id="A0A504ZA48"/>
<evidence type="ECO:0000256" key="1">
    <source>
        <dbReference type="ARBA" id="ARBA00008968"/>
    </source>
</evidence>
<feature type="region of interest" description="Disordered" evidence="3">
    <location>
        <begin position="1"/>
        <end position="23"/>
    </location>
</feature>
<evidence type="ECO:0000256" key="3">
    <source>
        <dbReference type="SAM" id="MobiDB-lite"/>
    </source>
</evidence>
<proteinExistence type="inferred from homology"/>
<protein>
    <recommendedName>
        <fullName evidence="2">Vacuolar fusion protein MON1 homolog</fullName>
    </recommendedName>
</protein>
<feature type="domain" description="FUZ/MON1/HPS1 first Longin" evidence="4">
    <location>
        <begin position="106"/>
        <end position="227"/>
    </location>
</feature>
<evidence type="ECO:0000259" key="6">
    <source>
        <dbReference type="Pfam" id="PF19038"/>
    </source>
</evidence>